<feature type="compositionally biased region" description="Basic and acidic residues" evidence="1">
    <location>
        <begin position="140"/>
        <end position="157"/>
    </location>
</feature>
<feature type="region of interest" description="Disordered" evidence="1">
    <location>
        <begin position="261"/>
        <end position="327"/>
    </location>
</feature>
<name>W9CLA1_SCLBF</name>
<dbReference type="OrthoDB" id="3543352at2759"/>
<organism evidence="2 3">
    <name type="scientific">Sclerotinia borealis (strain F-4128)</name>
    <dbReference type="NCBI Taxonomy" id="1432307"/>
    <lineage>
        <taxon>Eukaryota</taxon>
        <taxon>Fungi</taxon>
        <taxon>Dikarya</taxon>
        <taxon>Ascomycota</taxon>
        <taxon>Pezizomycotina</taxon>
        <taxon>Leotiomycetes</taxon>
        <taxon>Helotiales</taxon>
        <taxon>Sclerotiniaceae</taxon>
        <taxon>Sclerotinia</taxon>
    </lineage>
</organism>
<gene>
    <name evidence="2" type="ORF">SBOR_2039</name>
</gene>
<feature type="compositionally biased region" description="Basic and acidic residues" evidence="1">
    <location>
        <begin position="861"/>
        <end position="876"/>
    </location>
</feature>
<evidence type="ECO:0000256" key="1">
    <source>
        <dbReference type="SAM" id="MobiDB-lite"/>
    </source>
</evidence>
<sequence length="1544" mass="166681">MDENGEYGREPTEREISAAEMEAIHQAMMEELGLGRKDALPLEDRAADVSMVPMTSTTKRVRPENPASAWQNFSPDDVEPGLGDLSDIAGGQLYRLRRGGSGLSNGGRGGHSAGRGRGGASSRGGHVSVGGRENLAAKGRNFDHSRSSQTHSHDTRSSAKSRAAVDSGIARLQREAEFSKMLRSSEMMRTEGRAVKMPSSAPRSAKPVLRAASHAVTGAASSAVTRPTVSKFKLVSSAAFLSHANISSSPTTRAAEPVISAPRSNTGNVLPPATSLKPQQGLESSIWAPSPAAPQLNTDNVLPSASSLKPQQGLESSIWAPSPTAPQLNTDNVLPSASSLKPQYGLESSIWAPSSATLVNTSEPNHHDQSAAPLISTSISASSNSAQSVMPTVGMNISESNYSLRSGTSAIPTNTSKSNHSFQSGTVATHLDLVTDSVSIQRRPFVMHTVVDERNVKYSKNNSLDKPGIVRLVKSDERSPLTLELQVNGDIVLSELLTETTEIKVQSNFLTYRADPTTEQSPTWKFIFQLPGPAKGFLDCHTVTLSELRRNGCSSQSSEQGRQSSRVPLSPVPSSTISCSSKTTSRNDVTYLPNIISSSTYADLAELDCEETLFSLQEEENQLEDDQVETYSSLQDLLSLMEGDILSHTLQVLNKDHGGSFVDHVYQLAKGTGLENDPHFMERAKNAIGGGLSSSCYSTEKPILTVTEELVADFLKKSKTLSQFPAEFLHTYTKEISKKILDKAQEAQNLQVATQLATASFNTSFNSVQAPEIVEDIKPVEAVKPGIVIKSVGTSDIIPRQVRIAYSVEEMFMMRPNATYTTKVLAARDSLEKYLASYKRGIASADIIQTTDSGVRIVAGRSRESQYKDSHRDTATKAHSSAKTRFASTASNQEVPQVIQQDKSIEKQIPEPKRLTPESLSDDNANHISTELTSRQDSFGKGDGTPFSKISPAEWKARFRGTLSNHTSSTITKVKEITTTGNKGSIKNDVLACISVEDNLNKSTADTRQQSLSDKSSGTSFIASQATTHNNPKSSTTAAESEVKLKAESGRDTSPLVLPTNRGRSTSRYATPNGVSQAAILRGMSGYNTPPRQVVERQESSNGSSESSTALRLTQVHDTLLWEASLSSKQTQTSIKEESPEAPKNGVVDIASTSESGKPMPVTISHKSVLKQSPTNPLTQSVSKVDNASNFKQIPEFKVVKQTEAPATVVGTAASVTVDISGNQMAKTVGYQETNPVAYDMVTRKEKTVSKVENQLPIRRRHTATNSDVDRLAQVLSNLDVKTEKNNDIVIDGLPIPERSISPTIEEILEKKRNCGLSTSIWATPEDAVFKPASRTPQSNSTGYGRPSLTKPQHHRHRVFSPHNNHQNPAMQAQVPYGDFLQHGNQYTSTQGQTSHGYHSPGFNQQYLGQRMQHQQPLYVVFPAVLVTGPVTSNPKAVTGIPIGTHGPSVAKLTSADVGYSPSSVRGFTPSSPSSFPPRPTMLDRSSSDSDNEDTLKATAPVFTPSRHNDGSTMNRPALSPLLNRLNAQQKAVQARLNKSLAER</sequence>
<feature type="region of interest" description="Disordered" evidence="1">
    <location>
        <begin position="56"/>
        <end position="76"/>
    </location>
</feature>
<feature type="compositionally biased region" description="Polar residues" evidence="1">
    <location>
        <begin position="1024"/>
        <end position="1039"/>
    </location>
</feature>
<proteinExistence type="predicted"/>
<feature type="compositionally biased region" description="Polar residues" evidence="1">
    <location>
        <begin position="877"/>
        <end position="902"/>
    </location>
</feature>
<protein>
    <submittedName>
        <fullName evidence="2">Uncharacterized protein</fullName>
    </submittedName>
</protein>
<evidence type="ECO:0000313" key="2">
    <source>
        <dbReference type="EMBL" id="ESZ97582.1"/>
    </source>
</evidence>
<feature type="compositionally biased region" description="Basic and acidic residues" evidence="1">
    <location>
        <begin position="903"/>
        <end position="916"/>
    </location>
</feature>
<feature type="compositionally biased region" description="Polar residues" evidence="1">
    <location>
        <begin position="295"/>
        <end position="315"/>
    </location>
</feature>
<feature type="region of interest" description="Disordered" evidence="1">
    <location>
        <begin position="1460"/>
        <end position="1519"/>
    </location>
</feature>
<feature type="compositionally biased region" description="Polar residues" evidence="1">
    <location>
        <begin position="1062"/>
        <end position="1076"/>
    </location>
</feature>
<feature type="compositionally biased region" description="Basic and acidic residues" evidence="1">
    <location>
        <begin position="1041"/>
        <end position="1051"/>
    </location>
</feature>
<keyword evidence="3" id="KW-1185">Reference proteome</keyword>
<feature type="region of interest" description="Disordered" evidence="1">
    <location>
        <begin position="1331"/>
        <end position="1352"/>
    </location>
</feature>
<feature type="region of interest" description="Disordered" evidence="1">
    <location>
        <begin position="861"/>
        <end position="951"/>
    </location>
</feature>
<comment type="caution">
    <text evidence="2">The sequence shown here is derived from an EMBL/GenBank/DDBJ whole genome shotgun (WGS) entry which is preliminary data.</text>
</comment>
<feature type="compositionally biased region" description="Low complexity" evidence="1">
    <location>
        <begin position="554"/>
        <end position="584"/>
    </location>
</feature>
<reference evidence="2 3" key="1">
    <citation type="journal article" date="2014" name="Genome Announc.">
        <title>Draft genome sequence of Sclerotinia borealis, a psychrophilic plant pathogenic fungus.</title>
        <authorList>
            <person name="Mardanov A.V."/>
            <person name="Beletsky A.V."/>
            <person name="Kadnikov V.V."/>
            <person name="Ignatov A.N."/>
            <person name="Ravin N.V."/>
        </authorList>
    </citation>
    <scope>NUCLEOTIDE SEQUENCE [LARGE SCALE GENOMIC DNA]</scope>
    <source>
        <strain evidence="3">F-4157</strain>
    </source>
</reference>
<feature type="compositionally biased region" description="Polar residues" evidence="1">
    <location>
        <begin position="918"/>
        <end position="937"/>
    </location>
</feature>
<accession>W9CLA1</accession>
<feature type="compositionally biased region" description="Gly residues" evidence="1">
    <location>
        <begin position="99"/>
        <end position="122"/>
    </location>
</feature>
<feature type="region of interest" description="Disordered" evidence="1">
    <location>
        <begin position="553"/>
        <end position="584"/>
    </location>
</feature>
<dbReference type="Proteomes" id="UP000019487">
    <property type="component" value="Unassembled WGS sequence"/>
</dbReference>
<feature type="compositionally biased region" description="Low complexity" evidence="1">
    <location>
        <begin position="123"/>
        <end position="132"/>
    </location>
</feature>
<feature type="region of interest" description="Disordered" evidence="1">
    <location>
        <begin position="1024"/>
        <end position="1110"/>
    </location>
</feature>
<dbReference type="EMBL" id="AYSA01000082">
    <property type="protein sequence ID" value="ESZ97582.1"/>
    <property type="molecule type" value="Genomic_DNA"/>
</dbReference>
<feature type="region of interest" description="Disordered" evidence="1">
    <location>
        <begin position="99"/>
        <end position="168"/>
    </location>
</feature>
<evidence type="ECO:0000313" key="3">
    <source>
        <dbReference type="Proteomes" id="UP000019487"/>
    </source>
</evidence>
<dbReference type="HOGENOM" id="CLU_246677_0_0_1"/>